<dbReference type="CDD" id="cd01045">
    <property type="entry name" value="Ferritin_like_AB"/>
    <property type="match status" value="1"/>
</dbReference>
<dbReference type="Proteomes" id="UP000427769">
    <property type="component" value="Chromosome"/>
</dbReference>
<evidence type="ECO:0000259" key="1">
    <source>
        <dbReference type="Pfam" id="PF02915"/>
    </source>
</evidence>
<dbReference type="InterPro" id="IPR009078">
    <property type="entry name" value="Ferritin-like_SF"/>
</dbReference>
<evidence type="ECO:0000313" key="2">
    <source>
        <dbReference type="EMBL" id="BBO77288.1"/>
    </source>
</evidence>
<sequence>MFTAQDILDIAIRLESNGEKTYRDARGHTENEDLKSLLEWIAREERHHGRWFAELRDRLSKGEDDHLLAEMSKALAEDVVREQAFSLQEVDFEAIANPDEMIRTFIGFEEDTIAFYNILRTFVDDPTIAANLDQIVAEEKKHIAQFKALLSSP</sequence>
<keyword evidence="3" id="KW-1185">Reference proteome</keyword>
<proteinExistence type="predicted"/>
<organism evidence="2 3">
    <name type="scientific">Desulfosarcina widdelii</name>
    <dbReference type="NCBI Taxonomy" id="947919"/>
    <lineage>
        <taxon>Bacteria</taxon>
        <taxon>Pseudomonadati</taxon>
        <taxon>Thermodesulfobacteriota</taxon>
        <taxon>Desulfobacteria</taxon>
        <taxon>Desulfobacterales</taxon>
        <taxon>Desulfosarcinaceae</taxon>
        <taxon>Desulfosarcina</taxon>
    </lineage>
</organism>
<dbReference type="PANTHER" id="PTHR33531:SF7">
    <property type="entry name" value="HYPOTHETICAL MEMBRANE PROTEIN, CONSERVED"/>
    <property type="match status" value="1"/>
</dbReference>
<dbReference type="Pfam" id="PF02915">
    <property type="entry name" value="Rubrerythrin"/>
    <property type="match status" value="1"/>
</dbReference>
<dbReference type="SUPFAM" id="SSF47240">
    <property type="entry name" value="Ferritin-like"/>
    <property type="match status" value="1"/>
</dbReference>
<dbReference type="EMBL" id="AP021875">
    <property type="protein sequence ID" value="BBO77288.1"/>
    <property type="molecule type" value="Genomic_DNA"/>
</dbReference>
<dbReference type="KEGG" id="dwd:DSCW_47050"/>
<dbReference type="GO" id="GO:0016491">
    <property type="term" value="F:oxidoreductase activity"/>
    <property type="evidence" value="ECO:0007669"/>
    <property type="project" value="InterPro"/>
</dbReference>
<dbReference type="Gene3D" id="1.20.1260.10">
    <property type="match status" value="1"/>
</dbReference>
<gene>
    <name evidence="2" type="ORF">DSCW_47050</name>
</gene>
<feature type="domain" description="Rubrerythrin diiron-binding" evidence="1">
    <location>
        <begin position="6"/>
        <end position="150"/>
    </location>
</feature>
<dbReference type="InterPro" id="IPR003251">
    <property type="entry name" value="Rr_diiron-bd_dom"/>
</dbReference>
<accession>A0A5K7Z8A6</accession>
<dbReference type="RefSeq" id="WP_155306049.1">
    <property type="nucleotide sequence ID" value="NZ_AP021875.1"/>
</dbReference>
<dbReference type="OrthoDB" id="5418888at2"/>
<dbReference type="PANTHER" id="PTHR33531">
    <property type="entry name" value="RUBRERYTHRIN SUBFAMILY"/>
    <property type="match status" value="1"/>
</dbReference>
<dbReference type="InterPro" id="IPR012347">
    <property type="entry name" value="Ferritin-like"/>
</dbReference>
<reference evidence="2 3" key="1">
    <citation type="submission" date="2019-11" db="EMBL/GenBank/DDBJ databases">
        <title>Comparative genomics of hydrocarbon-degrading Desulfosarcina strains.</title>
        <authorList>
            <person name="Watanabe M."/>
            <person name="Kojima H."/>
            <person name="Fukui M."/>
        </authorList>
    </citation>
    <scope>NUCLEOTIDE SEQUENCE [LARGE SCALE GENOMIC DNA]</scope>
    <source>
        <strain evidence="2 3">PP31</strain>
    </source>
</reference>
<dbReference type="AlphaFoldDB" id="A0A5K7Z8A6"/>
<evidence type="ECO:0000313" key="3">
    <source>
        <dbReference type="Proteomes" id="UP000427769"/>
    </source>
</evidence>
<protein>
    <recommendedName>
        <fullName evidence="1">Rubrerythrin diiron-binding domain-containing protein</fullName>
    </recommendedName>
</protein>
<name>A0A5K7Z8A6_9BACT</name>
<dbReference type="GO" id="GO:0046872">
    <property type="term" value="F:metal ion binding"/>
    <property type="evidence" value="ECO:0007669"/>
    <property type="project" value="InterPro"/>
</dbReference>